<evidence type="ECO:0000259" key="4">
    <source>
        <dbReference type="Pfam" id="PF06722"/>
    </source>
</evidence>
<keyword evidence="8" id="KW-1185">Reference proteome</keyword>
<dbReference type="EMBL" id="WNWS01000763">
    <property type="protein sequence ID" value="KAE9963905.1"/>
    <property type="molecule type" value="Genomic_DNA"/>
</dbReference>
<feature type="compositionally biased region" description="Low complexity" evidence="2">
    <location>
        <begin position="53"/>
        <end position="67"/>
    </location>
</feature>
<dbReference type="Gene3D" id="3.40.50.2000">
    <property type="entry name" value="Glycogen Phosphorylase B"/>
    <property type="match status" value="2"/>
</dbReference>
<dbReference type="InterPro" id="IPR050426">
    <property type="entry name" value="Glycosyltransferase_28"/>
</dbReference>
<comment type="caution">
    <text evidence="6">The sequence shown here is derived from an EMBL/GenBank/DDBJ whole genome shotgun (WGS) entry which is preliminary data.</text>
</comment>
<proteinExistence type="predicted"/>
<evidence type="ECO:0000313" key="5">
    <source>
        <dbReference type="EMBL" id="KAE9963905.1"/>
    </source>
</evidence>
<feature type="compositionally biased region" description="Polar residues" evidence="2">
    <location>
        <begin position="16"/>
        <end position="25"/>
    </location>
</feature>
<dbReference type="PANTHER" id="PTHR48050">
    <property type="entry name" value="STEROL 3-BETA-GLUCOSYLTRANSFERASE"/>
    <property type="match status" value="1"/>
</dbReference>
<protein>
    <recommendedName>
        <fullName evidence="9">Glycosyltransferase family 28 N-terminal domain-containing protein</fullName>
    </recommendedName>
</protein>
<feature type="region of interest" description="Disordered" evidence="2">
    <location>
        <begin position="1"/>
        <end position="203"/>
    </location>
</feature>
<feature type="compositionally biased region" description="Basic residues" evidence="2">
    <location>
        <begin position="806"/>
        <end position="821"/>
    </location>
</feature>
<reference evidence="6 8" key="1">
    <citation type="submission" date="2019-07" db="EMBL/GenBank/DDBJ databases">
        <title>Venturia inaequalis Genome Resource.</title>
        <authorList>
            <person name="Lichtner F.J."/>
        </authorList>
    </citation>
    <scope>NUCLEOTIDE SEQUENCE [LARGE SCALE GENOMIC DNA]</scope>
    <source>
        <strain evidence="5 7">120213</strain>
        <strain evidence="6 8">DMI_063113</strain>
    </source>
</reference>
<dbReference type="CDD" id="cd03784">
    <property type="entry name" value="GT1_Gtf-like"/>
    <property type="match status" value="1"/>
</dbReference>
<feature type="compositionally biased region" description="Basic and acidic residues" evidence="2">
    <location>
        <begin position="1182"/>
        <end position="1201"/>
    </location>
</feature>
<dbReference type="SUPFAM" id="SSF53756">
    <property type="entry name" value="UDP-Glycosyltransferase/glycogen phosphorylase"/>
    <property type="match status" value="1"/>
</dbReference>
<gene>
    <name evidence="6" type="ORF">EG327_003695</name>
    <name evidence="5" type="ORF">EG328_010958</name>
</gene>
<dbReference type="Pfam" id="PF06722">
    <property type="entry name" value="EryCIII-like_C"/>
    <property type="match status" value="1"/>
</dbReference>
<dbReference type="FunFam" id="3.40.50.2000:FF:000009">
    <property type="entry name" value="Sterol 3-beta-glucosyltransferase UGT80A2"/>
    <property type="match status" value="1"/>
</dbReference>
<evidence type="ECO:0000256" key="2">
    <source>
        <dbReference type="SAM" id="MobiDB-lite"/>
    </source>
</evidence>
<dbReference type="EMBL" id="WNWR01000023">
    <property type="protein sequence ID" value="KAE9993686.1"/>
    <property type="molecule type" value="Genomic_DNA"/>
</dbReference>
<feature type="region of interest" description="Disordered" evidence="2">
    <location>
        <begin position="806"/>
        <end position="852"/>
    </location>
</feature>
<accession>A0A8H3ZJ15</accession>
<evidence type="ECO:0000256" key="1">
    <source>
        <dbReference type="ARBA" id="ARBA00022679"/>
    </source>
</evidence>
<feature type="region of interest" description="Disordered" evidence="2">
    <location>
        <begin position="1149"/>
        <end position="1207"/>
    </location>
</feature>
<dbReference type="GO" id="GO:0016906">
    <property type="term" value="F:sterol 3-beta-glucosyltransferase activity"/>
    <property type="evidence" value="ECO:0007669"/>
    <property type="project" value="UniProtKB-ARBA"/>
</dbReference>
<sequence length="1220" mass="134108">MDEPEVTANALRVSVPPTSDASHTESPYPYPYPYPVRKATTDTPPGHYDTSHSVGVTTLDSTSSTVVPPSPDIPSSARSLRHAETTLHKAPRPTLPPKADTEAVKLAPKQLRPLKRGITSGRPNTSFRLPSFTRGSPEQHELDISSSSSEDEWQSDERKRKKKDDQDAKEMEHKRRKQKRGSIGPSSKFNIRNDEFHTKGRVSKRDGRLNISVNETSNKGYLAKTLGTGLKHHFTTAAKADPKASLEADSAGLLADEMIENEWNRPRLNIVVMVIGSRGDIQPFLKIGKVLKNDYGHRVRIATHPAFKDFVEKDSGLEFFSVGGDPSELMSFMVKNPGLIPSLDTVKAGEIGKRRSSMFEMFQGMWRACINATDDESDKENMKMMGDKHPFVADCIIANPPSFAHVHIAERLGIPLHMMFTFPYTPTTKFSHPLANIKQSNVDKSYTNFMSYPLVELMVWQGLGDLVNKFRVQSLGLEPVSTLWAPGQLYRLHVPYSYLWSPALVPKPPDWGPEIDIAGFVFLDLASSFKPPEELAKFLKDGPPPVYIGFGSIVVDDPNKFTQLIFEAVRLAGVRALVSKGWGGFGGGEIEIPTNIFMLENTPHDWLFPQVAAAVHHGGAGTTAIGLKCAVPTMIVPFFGDQPFWGEMVSKARAGAFECIPYKKLTAEKLAEGIKQCLTDEAKENVTKIAQSIANEGDGAANAVRSFHRHLPLTGDRTMKCSILSNRVAVWQLKGTNLRLSALAADILVEQKKLKWKDLRLARHLDWNDFNGAGEPLTGMGGAVIGTIGDAGKGVASIPINMAKSIKHRRHHEEKKKRWAKRLSGEQERRNGDVPTNTSDTEDVMSKGARPAVPGHLKREATDLSTLSDDPSENLVEELAEDAGRGFAQTGGAIVKAPMDLSLAVAQGFHNAPRLYGDETVRRPVRITGIRSGLVASRNEFFYGIYDGFTGVVTQPYHGAKERGVLGFVDGVGMGFGGFVLKNIAAILGPFAYTAKGLHKEIIKHRQPTAFIRKARIIQGGKELRALQVASSSQNIKDASLQPGEVSVYAPRKGENLKKVEEKVEDGWKVVLEVLETADTMSQEGMLRLKGKMHLHKERSKWREAGALESVDMAERALQAHKDGKDVRHVLKRHKATAKKTLERRAIDEKGTRKMDHANDVGADLQPGYDGPNKTATMDDNGETKDRGGNDGEQKTVRPEQNRGATAVADFAKVAKVASA</sequence>
<feature type="domain" description="Glycosyltransferase family 28 N-terminal" evidence="3">
    <location>
        <begin position="270"/>
        <end position="428"/>
    </location>
</feature>
<keyword evidence="1" id="KW-0808">Transferase</keyword>
<evidence type="ECO:0000313" key="8">
    <source>
        <dbReference type="Proteomes" id="UP000490939"/>
    </source>
</evidence>
<feature type="compositionally biased region" description="Basic and acidic residues" evidence="2">
    <location>
        <begin position="155"/>
        <end position="173"/>
    </location>
</feature>
<feature type="compositionally biased region" description="Polar residues" evidence="2">
    <location>
        <begin position="121"/>
        <end position="136"/>
    </location>
</feature>
<name>A0A8H3ZJ15_VENIN</name>
<dbReference type="Pfam" id="PF03033">
    <property type="entry name" value="Glyco_transf_28"/>
    <property type="match status" value="1"/>
</dbReference>
<dbReference type="FunFam" id="3.40.50.2000:FF:000100">
    <property type="entry name" value="Glycosyltransferase family 1 protein"/>
    <property type="match status" value="1"/>
</dbReference>
<dbReference type="InterPro" id="IPR004276">
    <property type="entry name" value="GlycoTrans_28_N"/>
</dbReference>
<evidence type="ECO:0000313" key="7">
    <source>
        <dbReference type="Proteomes" id="UP000447873"/>
    </source>
</evidence>
<evidence type="ECO:0000313" key="6">
    <source>
        <dbReference type="EMBL" id="KAE9993686.1"/>
    </source>
</evidence>
<dbReference type="PANTHER" id="PTHR48050:SF5">
    <property type="entry name" value="UDP-GLUCOSE,STEROL TRANSFERASE"/>
    <property type="match status" value="1"/>
</dbReference>
<feature type="compositionally biased region" description="Basic and acidic residues" evidence="2">
    <location>
        <begin position="823"/>
        <end position="832"/>
    </location>
</feature>
<dbReference type="AlphaFoldDB" id="A0A8H3ZJ15"/>
<feature type="compositionally biased region" description="Basic and acidic residues" evidence="2">
    <location>
        <begin position="191"/>
        <end position="203"/>
    </location>
</feature>
<dbReference type="Proteomes" id="UP000490939">
    <property type="component" value="Unassembled WGS sequence"/>
</dbReference>
<evidence type="ECO:0000259" key="3">
    <source>
        <dbReference type="Pfam" id="PF03033"/>
    </source>
</evidence>
<dbReference type="InterPro" id="IPR010610">
    <property type="entry name" value="EryCIII-like_C"/>
</dbReference>
<feature type="domain" description="Erythromycin biosynthesis protein CIII-like C-terminal" evidence="4">
    <location>
        <begin position="591"/>
        <end position="692"/>
    </location>
</feature>
<dbReference type="GO" id="GO:0005975">
    <property type="term" value="P:carbohydrate metabolic process"/>
    <property type="evidence" value="ECO:0007669"/>
    <property type="project" value="InterPro"/>
</dbReference>
<feature type="compositionally biased region" description="Basic and acidic residues" evidence="2">
    <location>
        <begin position="1149"/>
        <end position="1159"/>
    </location>
</feature>
<evidence type="ECO:0008006" key="9">
    <source>
        <dbReference type="Google" id="ProtNLM"/>
    </source>
</evidence>
<organism evidence="6 8">
    <name type="scientific">Venturia inaequalis</name>
    <name type="common">Apple scab fungus</name>
    <dbReference type="NCBI Taxonomy" id="5025"/>
    <lineage>
        <taxon>Eukaryota</taxon>
        <taxon>Fungi</taxon>
        <taxon>Dikarya</taxon>
        <taxon>Ascomycota</taxon>
        <taxon>Pezizomycotina</taxon>
        <taxon>Dothideomycetes</taxon>
        <taxon>Pleosporomycetidae</taxon>
        <taxon>Venturiales</taxon>
        <taxon>Venturiaceae</taxon>
        <taxon>Venturia</taxon>
    </lineage>
</organism>
<dbReference type="InterPro" id="IPR002213">
    <property type="entry name" value="UDP_glucos_trans"/>
</dbReference>
<dbReference type="Proteomes" id="UP000447873">
    <property type="component" value="Unassembled WGS sequence"/>
</dbReference>